<dbReference type="EMBL" id="JAQPYS010000082">
    <property type="protein sequence ID" value="MDC7137597.1"/>
    <property type="molecule type" value="Genomic_DNA"/>
</dbReference>
<gene>
    <name evidence="2" type="ORF">PQG98_14800</name>
</gene>
<accession>A0ABT5HAJ0</accession>
<organism evidence="2 3">
    <name type="scientific">Bacteroides zhangwenhongii</name>
    <dbReference type="NCBI Taxonomy" id="2650157"/>
    <lineage>
        <taxon>Bacteria</taxon>
        <taxon>Pseudomonadati</taxon>
        <taxon>Bacteroidota</taxon>
        <taxon>Bacteroidia</taxon>
        <taxon>Bacteroidales</taxon>
        <taxon>Bacteroidaceae</taxon>
        <taxon>Bacteroides</taxon>
    </lineage>
</organism>
<dbReference type="RefSeq" id="WP_032839590.1">
    <property type="nucleotide sequence ID" value="NZ_JAQPYS010000082.1"/>
</dbReference>
<name>A0ABT5HAJ0_9BACE</name>
<comment type="caution">
    <text evidence="2">The sequence shown here is derived from an EMBL/GenBank/DDBJ whole genome shotgun (WGS) entry which is preliminary data.</text>
</comment>
<protein>
    <recommendedName>
        <fullName evidence="1">DUF6922 domain-containing protein</fullName>
    </recommendedName>
</protein>
<proteinExistence type="predicted"/>
<dbReference type="GeneID" id="92988442"/>
<dbReference type="Proteomes" id="UP001215398">
    <property type="component" value="Unassembled WGS sequence"/>
</dbReference>
<evidence type="ECO:0000259" key="1">
    <source>
        <dbReference type="Pfam" id="PF21956"/>
    </source>
</evidence>
<keyword evidence="3" id="KW-1185">Reference proteome</keyword>
<reference evidence="2 3" key="1">
    <citation type="submission" date="2023-01" db="EMBL/GenBank/DDBJ databases">
        <title>Exploring GABA producing Bacteroides strains toward improving mental health.</title>
        <authorList>
            <person name="Yousuf B."/>
            <person name="Bouhlel N.E."/>
            <person name="Mottawea W."/>
            <person name="Hammami R."/>
        </authorList>
    </citation>
    <scope>NUCLEOTIDE SEQUENCE [LARGE SCALE GENOMIC DNA]</scope>
    <source>
        <strain evidence="2 3">UO.H1054</strain>
    </source>
</reference>
<dbReference type="Pfam" id="PF21956">
    <property type="entry name" value="DUF6922"/>
    <property type="match status" value="1"/>
</dbReference>
<evidence type="ECO:0000313" key="3">
    <source>
        <dbReference type="Proteomes" id="UP001215398"/>
    </source>
</evidence>
<evidence type="ECO:0000313" key="2">
    <source>
        <dbReference type="EMBL" id="MDC7137597.1"/>
    </source>
</evidence>
<sequence length="107" mass="13033">MRMFFDNYKQHTDAQIRQSLFWEYDMSRFDWEKMRTLVVQRVIERGRKDDFFAILNRYGVEGVKESIKEIPTMNAKDISFVCAVFDLKKEDLKCYTRKLSHPQHWNS</sequence>
<dbReference type="InterPro" id="IPR053830">
    <property type="entry name" value="DUF6922"/>
</dbReference>
<feature type="domain" description="DUF6922" evidence="1">
    <location>
        <begin position="16"/>
        <end position="66"/>
    </location>
</feature>